<sequence length="203" mass="23966">HQFYYHHNQSYIHQHYHQPSVVNSNKYYHHNSQNQHMEQKTKPRFDFANLPRCVSQENEARCKQTEETTVRVVSHGLPAVHSLRTKKQFICKFCSREFTKSYNLLIHERTHTDERPFSCECCGKAFRRQDHLRDHRYIHSKEKPYRCAECGKGFCQARTLTVHKAMHLQQSSAPKVGQRRHRLKQLPVLASVVSSSTLPSNQL</sequence>
<dbReference type="InterPro" id="IPR036236">
    <property type="entry name" value="Znf_C2H2_sf"/>
</dbReference>
<keyword evidence="7" id="KW-0862">Zinc</keyword>
<evidence type="ECO:0000256" key="5">
    <source>
        <dbReference type="ARBA" id="ARBA00022737"/>
    </source>
</evidence>
<dbReference type="PANTHER" id="PTHR14196">
    <property type="entry name" value="ODD-SKIPPED - RELATED"/>
    <property type="match status" value="1"/>
</dbReference>
<keyword evidence="4" id="KW-0479">Metal-binding</keyword>
<dbReference type="FunFam" id="3.30.160.60:FF:000311">
    <property type="entry name" value="protein odd-skipped-related 2 isoform X1"/>
    <property type="match status" value="1"/>
</dbReference>
<dbReference type="GO" id="GO:0005634">
    <property type="term" value="C:nucleus"/>
    <property type="evidence" value="ECO:0007669"/>
    <property type="project" value="UniProtKB-SubCell"/>
</dbReference>
<dbReference type="GO" id="GO:0008270">
    <property type="term" value="F:zinc ion binding"/>
    <property type="evidence" value="ECO:0007669"/>
    <property type="project" value="UniProtKB-KW"/>
</dbReference>
<gene>
    <name evidence="14" type="ORF">CUNI_LOCUS19483</name>
</gene>
<evidence type="ECO:0000259" key="13">
    <source>
        <dbReference type="PROSITE" id="PS50157"/>
    </source>
</evidence>
<keyword evidence="11" id="KW-0539">Nucleus</keyword>
<evidence type="ECO:0000313" key="14">
    <source>
        <dbReference type="EMBL" id="CAG5133925.1"/>
    </source>
</evidence>
<dbReference type="InterPro" id="IPR013087">
    <property type="entry name" value="Znf_C2H2_type"/>
</dbReference>
<evidence type="ECO:0000256" key="6">
    <source>
        <dbReference type="ARBA" id="ARBA00022771"/>
    </source>
</evidence>
<keyword evidence="6 12" id="KW-0863">Zinc-finger</keyword>
<keyword evidence="9" id="KW-0238">DNA-binding</keyword>
<evidence type="ECO:0000256" key="4">
    <source>
        <dbReference type="ARBA" id="ARBA00022723"/>
    </source>
</evidence>
<dbReference type="SUPFAM" id="SSF57667">
    <property type="entry name" value="beta-beta-alpha zinc fingers"/>
    <property type="match status" value="2"/>
</dbReference>
<dbReference type="GO" id="GO:0000977">
    <property type="term" value="F:RNA polymerase II transcription regulatory region sequence-specific DNA binding"/>
    <property type="evidence" value="ECO:0007669"/>
    <property type="project" value="TreeGrafter"/>
</dbReference>
<dbReference type="Gene3D" id="3.30.160.60">
    <property type="entry name" value="Classic Zinc Finger"/>
    <property type="match status" value="3"/>
</dbReference>
<evidence type="ECO:0000256" key="7">
    <source>
        <dbReference type="ARBA" id="ARBA00022833"/>
    </source>
</evidence>
<protein>
    <recommendedName>
        <fullName evidence="13">C2H2-type domain-containing protein</fullName>
    </recommendedName>
</protein>
<name>A0A8S4A1V5_9EUPU</name>
<dbReference type="PANTHER" id="PTHR14196:SF0">
    <property type="entry name" value="PROTEIN BOWEL"/>
    <property type="match status" value="1"/>
</dbReference>
<dbReference type="InterPro" id="IPR050717">
    <property type="entry name" value="C2H2-ZF_Transcription_Reg"/>
</dbReference>
<evidence type="ECO:0000256" key="3">
    <source>
        <dbReference type="ARBA" id="ARBA00022473"/>
    </source>
</evidence>
<evidence type="ECO:0000256" key="2">
    <source>
        <dbReference type="ARBA" id="ARBA00006991"/>
    </source>
</evidence>
<evidence type="ECO:0000256" key="10">
    <source>
        <dbReference type="ARBA" id="ARBA00023163"/>
    </source>
</evidence>
<comment type="subcellular location">
    <subcellularLocation>
        <location evidence="1">Nucleus</location>
    </subcellularLocation>
</comment>
<accession>A0A8S4A1V5</accession>
<evidence type="ECO:0000313" key="15">
    <source>
        <dbReference type="Proteomes" id="UP000678393"/>
    </source>
</evidence>
<dbReference type="SMART" id="SM00355">
    <property type="entry name" value="ZnF_C2H2"/>
    <property type="match status" value="3"/>
</dbReference>
<dbReference type="AlphaFoldDB" id="A0A8S4A1V5"/>
<comment type="caution">
    <text evidence="14">The sequence shown here is derived from an EMBL/GenBank/DDBJ whole genome shotgun (WGS) entry which is preliminary data.</text>
</comment>
<reference evidence="14" key="1">
    <citation type="submission" date="2021-04" db="EMBL/GenBank/DDBJ databases">
        <authorList>
            <consortium name="Molecular Ecology Group"/>
        </authorList>
    </citation>
    <scope>NUCLEOTIDE SEQUENCE</scope>
</reference>
<evidence type="ECO:0000256" key="11">
    <source>
        <dbReference type="ARBA" id="ARBA00023242"/>
    </source>
</evidence>
<dbReference type="EMBL" id="CAJHNH020006612">
    <property type="protein sequence ID" value="CAG5133925.1"/>
    <property type="molecule type" value="Genomic_DNA"/>
</dbReference>
<keyword evidence="15" id="KW-1185">Reference proteome</keyword>
<keyword evidence="8" id="KW-0805">Transcription regulation</keyword>
<keyword evidence="5" id="KW-0677">Repeat</keyword>
<feature type="domain" description="C2H2-type" evidence="13">
    <location>
        <begin position="117"/>
        <end position="144"/>
    </location>
</feature>
<dbReference type="Proteomes" id="UP000678393">
    <property type="component" value="Unassembled WGS sequence"/>
</dbReference>
<keyword evidence="10" id="KW-0804">Transcription</keyword>
<evidence type="ECO:0000256" key="12">
    <source>
        <dbReference type="PROSITE-ProRule" id="PRU00042"/>
    </source>
</evidence>
<comment type="similarity">
    <text evidence="2">Belongs to the krueppel C2H2-type zinc-finger protein family.</text>
</comment>
<proteinExistence type="inferred from homology"/>
<evidence type="ECO:0000256" key="1">
    <source>
        <dbReference type="ARBA" id="ARBA00004123"/>
    </source>
</evidence>
<dbReference type="GO" id="GO:0000981">
    <property type="term" value="F:DNA-binding transcription factor activity, RNA polymerase II-specific"/>
    <property type="evidence" value="ECO:0007669"/>
    <property type="project" value="TreeGrafter"/>
</dbReference>
<dbReference type="PROSITE" id="PS50157">
    <property type="entry name" value="ZINC_FINGER_C2H2_2"/>
    <property type="match status" value="3"/>
</dbReference>
<feature type="domain" description="C2H2-type" evidence="13">
    <location>
        <begin position="145"/>
        <end position="172"/>
    </location>
</feature>
<keyword evidence="3" id="KW-0217">Developmental protein</keyword>
<evidence type="ECO:0000256" key="9">
    <source>
        <dbReference type="ARBA" id="ARBA00023125"/>
    </source>
</evidence>
<dbReference type="FunFam" id="3.30.160.60:FF:000006">
    <property type="entry name" value="Zinc finger protein 184 (Kruppel-like)"/>
    <property type="match status" value="1"/>
</dbReference>
<dbReference type="PROSITE" id="PS00028">
    <property type="entry name" value="ZINC_FINGER_C2H2_1"/>
    <property type="match status" value="3"/>
</dbReference>
<dbReference type="FunFam" id="3.30.160.60:FF:000958">
    <property type="entry name" value="Odd skipped"/>
    <property type="match status" value="1"/>
</dbReference>
<evidence type="ECO:0000256" key="8">
    <source>
        <dbReference type="ARBA" id="ARBA00023015"/>
    </source>
</evidence>
<dbReference type="Pfam" id="PF00096">
    <property type="entry name" value="zf-C2H2"/>
    <property type="match status" value="3"/>
</dbReference>
<dbReference type="OrthoDB" id="9451254at2759"/>
<feature type="non-terminal residue" evidence="14">
    <location>
        <position position="1"/>
    </location>
</feature>
<feature type="domain" description="C2H2-type" evidence="13">
    <location>
        <begin position="89"/>
        <end position="116"/>
    </location>
</feature>
<organism evidence="14 15">
    <name type="scientific">Candidula unifasciata</name>
    <dbReference type="NCBI Taxonomy" id="100452"/>
    <lineage>
        <taxon>Eukaryota</taxon>
        <taxon>Metazoa</taxon>
        <taxon>Spiralia</taxon>
        <taxon>Lophotrochozoa</taxon>
        <taxon>Mollusca</taxon>
        <taxon>Gastropoda</taxon>
        <taxon>Heterobranchia</taxon>
        <taxon>Euthyneura</taxon>
        <taxon>Panpulmonata</taxon>
        <taxon>Eupulmonata</taxon>
        <taxon>Stylommatophora</taxon>
        <taxon>Helicina</taxon>
        <taxon>Helicoidea</taxon>
        <taxon>Geomitridae</taxon>
        <taxon>Candidula</taxon>
    </lineage>
</organism>